<dbReference type="InterPro" id="IPR050706">
    <property type="entry name" value="Cyclic-di-GMP_PDE-like"/>
</dbReference>
<dbReference type="SUPFAM" id="SSF55073">
    <property type="entry name" value="Nucleotide cyclase"/>
    <property type="match status" value="1"/>
</dbReference>
<evidence type="ECO:0008006" key="6">
    <source>
        <dbReference type="Google" id="ProtNLM"/>
    </source>
</evidence>
<dbReference type="PANTHER" id="PTHR33121">
    <property type="entry name" value="CYCLIC DI-GMP PHOSPHODIESTERASE PDEF"/>
    <property type="match status" value="1"/>
</dbReference>
<dbReference type="CDD" id="cd01948">
    <property type="entry name" value="EAL"/>
    <property type="match status" value="1"/>
</dbReference>
<dbReference type="PROSITE" id="PS50887">
    <property type="entry name" value="GGDEF"/>
    <property type="match status" value="1"/>
</dbReference>
<evidence type="ECO:0000259" key="2">
    <source>
        <dbReference type="PROSITE" id="PS50883"/>
    </source>
</evidence>
<dbReference type="InterPro" id="IPR035919">
    <property type="entry name" value="EAL_sf"/>
</dbReference>
<sequence>MHDVARWGGGGFSEEGPLVLSRSRVTFACVAVWIVGAALLFSSLLQMQGYAAIINNAGTVRGGTQMAVKLELAGTQADNLEAHVDGLLSQLIADEEARPLKSSATREVVEGLHAVQAKWREVERGIAEVRAGAPGDALMRASQEHWDLADRAVRAAEARANGESRLMLLVSALLVLFTTALLVLRERDSMRRLRKTFLIDPLTGGSNLEGFYREASKAIAGAPPSTYLVVYTNVVHFRFINDSFGRAAGDELIVRLYGIYRSSCDGLCARADSDHFALLVKNDPAALERLCEKVDADLREAEDLHFTGTLSCNYGAYVADDPNVGVASMVSDAALVLKAGVKERGVAYYTEAFRAKLSGEMEIVQGMGDALARDEFLMYLQPQVDVRTGRLTGAECLCRWKSDKLGLLQPTAFIPALERSGLISDLDFHMLERVCRAYPLPLPGGEGAPLPISVNFSRPTVLQDGFVERFLEIVSRYDLPPEAIEVEVTEGAFMVDEAVVVRTLETLSAEGFRIAMDDFGSGFSSLNLLRRLPIHVLKLDKEFLCEGYETDRTQSILSDIVVMAQHLGIRTVCEGVETPEHVALLREIGCDTAQGFYYSRPLDLDAFRKKYLSQP</sequence>
<comment type="caution">
    <text evidence="4">The sequence shown here is derived from an EMBL/GenBank/DDBJ whole genome shotgun (WGS) entry which is preliminary data.</text>
</comment>
<dbReference type="SMART" id="SM00267">
    <property type="entry name" value="GGDEF"/>
    <property type="match status" value="1"/>
</dbReference>
<name>A0A369M6K6_9ACTN</name>
<dbReference type="Proteomes" id="UP000254000">
    <property type="component" value="Unassembled WGS sequence"/>
</dbReference>
<reference evidence="4 5" key="1">
    <citation type="journal article" date="2018" name="Elife">
        <title>Discovery and characterization of a prevalent human gut bacterial enzyme sufficient for the inactivation of a family of plant toxins.</title>
        <authorList>
            <person name="Koppel N."/>
            <person name="Bisanz J.E."/>
            <person name="Pandelia M.E."/>
            <person name="Turnbaugh P.J."/>
            <person name="Balskus E.P."/>
        </authorList>
    </citation>
    <scope>NUCLEOTIDE SEQUENCE [LARGE SCALE GENOMIC DNA]</scope>
    <source>
        <strain evidence="4 5">3C</strain>
    </source>
</reference>
<feature type="transmembrane region" description="Helical" evidence="1">
    <location>
        <begin position="25"/>
        <end position="45"/>
    </location>
</feature>
<evidence type="ECO:0000313" key="5">
    <source>
        <dbReference type="Proteomes" id="UP000254000"/>
    </source>
</evidence>
<keyword evidence="1" id="KW-0472">Membrane</keyword>
<dbReference type="SUPFAM" id="SSF141868">
    <property type="entry name" value="EAL domain-like"/>
    <property type="match status" value="1"/>
</dbReference>
<dbReference type="AlphaFoldDB" id="A0A369M6K6"/>
<evidence type="ECO:0000256" key="1">
    <source>
        <dbReference type="SAM" id="Phobius"/>
    </source>
</evidence>
<keyword evidence="1" id="KW-0812">Transmembrane</keyword>
<organism evidence="4 5">
    <name type="scientific">Gordonibacter pamelaeae</name>
    <dbReference type="NCBI Taxonomy" id="471189"/>
    <lineage>
        <taxon>Bacteria</taxon>
        <taxon>Bacillati</taxon>
        <taxon>Actinomycetota</taxon>
        <taxon>Coriobacteriia</taxon>
        <taxon>Eggerthellales</taxon>
        <taxon>Eggerthellaceae</taxon>
        <taxon>Gordonibacter</taxon>
    </lineage>
</organism>
<keyword evidence="5" id="KW-1185">Reference proteome</keyword>
<protein>
    <recommendedName>
        <fullName evidence="6">EAL domain-containing protein</fullName>
    </recommendedName>
</protein>
<accession>A0A369M6K6</accession>
<keyword evidence="1" id="KW-1133">Transmembrane helix</keyword>
<dbReference type="PANTHER" id="PTHR33121:SF70">
    <property type="entry name" value="SIGNALING PROTEIN YKOW"/>
    <property type="match status" value="1"/>
</dbReference>
<dbReference type="InterPro" id="IPR001633">
    <property type="entry name" value="EAL_dom"/>
</dbReference>
<dbReference type="Pfam" id="PF00990">
    <property type="entry name" value="GGDEF"/>
    <property type="match status" value="1"/>
</dbReference>
<feature type="transmembrane region" description="Helical" evidence="1">
    <location>
        <begin position="166"/>
        <end position="184"/>
    </location>
</feature>
<dbReference type="OrthoDB" id="23692at2"/>
<feature type="domain" description="GGDEF" evidence="3">
    <location>
        <begin position="225"/>
        <end position="351"/>
    </location>
</feature>
<dbReference type="InterPro" id="IPR029787">
    <property type="entry name" value="Nucleotide_cyclase"/>
</dbReference>
<dbReference type="GO" id="GO:0071111">
    <property type="term" value="F:cyclic-guanylate-specific phosphodiesterase activity"/>
    <property type="evidence" value="ECO:0007669"/>
    <property type="project" value="InterPro"/>
</dbReference>
<dbReference type="InterPro" id="IPR000160">
    <property type="entry name" value="GGDEF_dom"/>
</dbReference>
<dbReference type="SMART" id="SM00052">
    <property type="entry name" value="EAL"/>
    <property type="match status" value="1"/>
</dbReference>
<dbReference type="Gene3D" id="3.20.20.450">
    <property type="entry name" value="EAL domain"/>
    <property type="match status" value="1"/>
</dbReference>
<proteinExistence type="predicted"/>
<gene>
    <name evidence="4" type="ORF">C1877_02610</name>
</gene>
<feature type="domain" description="EAL" evidence="2">
    <location>
        <begin position="360"/>
        <end position="615"/>
    </location>
</feature>
<dbReference type="InterPro" id="IPR043128">
    <property type="entry name" value="Rev_trsase/Diguanyl_cyclase"/>
</dbReference>
<dbReference type="Gene3D" id="3.30.70.270">
    <property type="match status" value="1"/>
</dbReference>
<dbReference type="EMBL" id="PPTS01000002">
    <property type="protein sequence ID" value="RDB66115.1"/>
    <property type="molecule type" value="Genomic_DNA"/>
</dbReference>
<evidence type="ECO:0000313" key="4">
    <source>
        <dbReference type="EMBL" id="RDB66115.1"/>
    </source>
</evidence>
<evidence type="ECO:0000259" key="3">
    <source>
        <dbReference type="PROSITE" id="PS50887"/>
    </source>
</evidence>
<dbReference type="Pfam" id="PF00563">
    <property type="entry name" value="EAL"/>
    <property type="match status" value="1"/>
</dbReference>
<dbReference type="PROSITE" id="PS50883">
    <property type="entry name" value="EAL"/>
    <property type="match status" value="1"/>
</dbReference>